<keyword evidence="1" id="KW-1133">Transmembrane helix</keyword>
<feature type="transmembrane region" description="Helical" evidence="1">
    <location>
        <begin position="216"/>
        <end position="240"/>
    </location>
</feature>
<accession>A0A2K9LNG0</accession>
<sequence>MIQKMTWWLKWHRRLGLAVVILIFMLTVSGILINHSQSLGWHHEPVYAHWLARLYGIPPSRVSQGFPVGEAWVSELNGTLYLDESELVRCDRPMLGAMQLKGWVAVVCADSMWLFELDGELVEQIRGVPFDARRMGVIHEGDLTNIFVTTAAGLAQFDELSGSWIDQRPVPNINWLQQAPLPEQLADRINSQAPIAGLTRERVLLDLHSGRILGKVGVWIVDAAAVAMLILACSGLFAWFGRYRRRGKRNIT</sequence>
<dbReference type="AlphaFoldDB" id="A0A2K9LNG0"/>
<reference evidence="3" key="1">
    <citation type="submission" date="2017-08" db="EMBL/GenBank/DDBJ databases">
        <title>Direct submision.</title>
        <authorList>
            <person name="Kim S.-J."/>
            <person name="Rhee S.-K."/>
        </authorList>
    </citation>
    <scope>NUCLEOTIDE SEQUENCE [LARGE SCALE GENOMIC DNA]</scope>
    <source>
        <strain evidence="3">GI5</strain>
    </source>
</reference>
<keyword evidence="3" id="KW-1185">Reference proteome</keyword>
<evidence type="ECO:0008006" key="4">
    <source>
        <dbReference type="Google" id="ProtNLM"/>
    </source>
</evidence>
<evidence type="ECO:0000313" key="2">
    <source>
        <dbReference type="EMBL" id="AUM13896.1"/>
    </source>
</evidence>
<dbReference type="Proteomes" id="UP000235116">
    <property type="component" value="Chromosome"/>
</dbReference>
<dbReference type="Pfam" id="PF03929">
    <property type="entry name" value="PepSY_TM"/>
    <property type="match status" value="1"/>
</dbReference>
<dbReference type="RefSeq" id="WP_101895271.1">
    <property type="nucleotide sequence ID" value="NZ_CP022684.1"/>
</dbReference>
<dbReference type="EMBL" id="CP022684">
    <property type="protein sequence ID" value="AUM13896.1"/>
    <property type="molecule type" value="Genomic_DNA"/>
</dbReference>
<proteinExistence type="predicted"/>
<dbReference type="KEGG" id="kak:Kalk_16320"/>
<name>A0A2K9LNG0_9GAMM</name>
<keyword evidence="1" id="KW-0472">Membrane</keyword>
<dbReference type="InterPro" id="IPR005625">
    <property type="entry name" value="PepSY-ass_TM"/>
</dbReference>
<dbReference type="OrthoDB" id="9204737at2"/>
<protein>
    <recommendedName>
        <fullName evidence="4">PepSY domain-containing protein</fullName>
    </recommendedName>
</protein>
<gene>
    <name evidence="2" type="ORF">Kalk_16320</name>
</gene>
<evidence type="ECO:0000313" key="3">
    <source>
        <dbReference type="Proteomes" id="UP000235116"/>
    </source>
</evidence>
<keyword evidence="1" id="KW-0812">Transmembrane</keyword>
<evidence type="ECO:0000256" key="1">
    <source>
        <dbReference type="SAM" id="Phobius"/>
    </source>
</evidence>
<organism evidence="2 3">
    <name type="scientific">Ketobacter alkanivorans</name>
    <dbReference type="NCBI Taxonomy" id="1917421"/>
    <lineage>
        <taxon>Bacteria</taxon>
        <taxon>Pseudomonadati</taxon>
        <taxon>Pseudomonadota</taxon>
        <taxon>Gammaproteobacteria</taxon>
        <taxon>Pseudomonadales</taxon>
        <taxon>Ketobacteraceae</taxon>
        <taxon>Ketobacter</taxon>
    </lineage>
</organism>